<dbReference type="Proteomes" id="UP000595814">
    <property type="component" value="Chromosome"/>
</dbReference>
<keyword evidence="1" id="KW-0560">Oxidoreductase</keyword>
<proteinExistence type="predicted"/>
<organism evidence="1 2">
    <name type="scientific">Miniphocaeibacter halophilus</name>
    <dbReference type="NCBI Taxonomy" id="2931922"/>
    <lineage>
        <taxon>Bacteria</taxon>
        <taxon>Bacillati</taxon>
        <taxon>Bacillota</taxon>
        <taxon>Tissierellia</taxon>
        <taxon>Tissierellales</taxon>
        <taxon>Peptoniphilaceae</taxon>
        <taxon>Miniphocaeibacter</taxon>
    </lineage>
</organism>
<keyword evidence="2" id="KW-1185">Reference proteome</keyword>
<protein>
    <submittedName>
        <fullName evidence="1">NADPH dehydrogenase NamA</fullName>
        <ecNumber evidence="1">1.6.99.1</ecNumber>
    </submittedName>
</protein>
<sequence>MSLLSEYKIKNLNLKNRIVLPPMCMYSAKNGFANDFHKVHYGSFALGQVGLIILEATGVMANGRITDDDLGIYNDEYIDELKNIVNFSHRFGSKVGIQLAHAGRKSETKDLIHFAPSAIKFNEEYTLPKEMDKDDINRVIKSFGEASKRALKAGFDLIEIHGAHGYLIHEFLSPITNKREDEYGGNLKNRTRLLKEILKEVKKYWPEDKVISLRISASDYVAQGIDINMIIDILLEVKEYIDIVHVSSGGLVPVDIKVYGGYQAEFAEKIKKALNIPTIAVGLLEDYSLANYLIEKEKCDLVAIGRGLLRNPNLVMDFAKNNKIDIDYLKQFERAY</sequence>
<gene>
    <name evidence="1" type="primary">namA</name>
    <name evidence="1" type="ORF">JFY71_07100</name>
</gene>
<evidence type="ECO:0000313" key="2">
    <source>
        <dbReference type="Proteomes" id="UP000595814"/>
    </source>
</evidence>
<accession>A0AC61MR93</accession>
<evidence type="ECO:0000313" key="1">
    <source>
        <dbReference type="EMBL" id="QQK07095.1"/>
    </source>
</evidence>
<reference evidence="1 2" key="1">
    <citation type="journal article" date="2022" name="Int. J. Syst. Evol. Microbiol.">
        <title>Miniphocaeibacter halophilus sp. nov., an ammonium-tolerant acetate-producing bacterium isolated from a biogas system.</title>
        <authorList>
            <person name="Schnurer A."/>
            <person name="Singh A."/>
            <person name="Bi S."/>
            <person name="Qiao W."/>
            <person name="Westerholm M."/>
        </authorList>
    </citation>
    <scope>NUCLEOTIDE SEQUENCE [LARGE SCALE GENOMIC DNA]</scope>
    <source>
        <strain evidence="1 2">AMB_01</strain>
    </source>
</reference>
<dbReference type="EC" id="1.6.99.1" evidence="1"/>
<name>A0AC61MR93_9FIRM</name>
<dbReference type="EMBL" id="CP066744">
    <property type="protein sequence ID" value="QQK07095.1"/>
    <property type="molecule type" value="Genomic_DNA"/>
</dbReference>